<organism evidence="1 2">
    <name type="scientific">Aquiflexum balticum DSM 16537</name>
    <dbReference type="NCBI Taxonomy" id="758820"/>
    <lineage>
        <taxon>Bacteria</taxon>
        <taxon>Pseudomonadati</taxon>
        <taxon>Bacteroidota</taxon>
        <taxon>Cytophagia</taxon>
        <taxon>Cytophagales</taxon>
        <taxon>Cyclobacteriaceae</taxon>
        <taxon>Aquiflexum</taxon>
    </lineage>
</organism>
<dbReference type="AlphaFoldDB" id="A0A1W2HB04"/>
<dbReference type="Pfam" id="PF22014">
    <property type="entry name" value="DUF6932"/>
    <property type="match status" value="1"/>
</dbReference>
<dbReference type="RefSeq" id="WP_394334863.1">
    <property type="nucleotide sequence ID" value="NZ_LT838813.1"/>
</dbReference>
<protein>
    <submittedName>
        <fullName evidence="1">Uncharacterized protein</fullName>
    </submittedName>
</protein>
<dbReference type="EMBL" id="LT838813">
    <property type="protein sequence ID" value="SMD46079.1"/>
    <property type="molecule type" value="Genomic_DNA"/>
</dbReference>
<dbReference type="Proteomes" id="UP000192333">
    <property type="component" value="Chromosome I"/>
</dbReference>
<evidence type="ECO:0000313" key="1">
    <source>
        <dbReference type="EMBL" id="SMD46079.1"/>
    </source>
</evidence>
<gene>
    <name evidence="1" type="ORF">SAMN00777080_4758</name>
</gene>
<evidence type="ECO:0000313" key="2">
    <source>
        <dbReference type="Proteomes" id="UP000192333"/>
    </source>
</evidence>
<proteinExistence type="predicted"/>
<keyword evidence="2" id="KW-1185">Reference proteome</keyword>
<accession>A0A1W2HB04</accession>
<dbReference type="STRING" id="758820.SAMN00777080_4758"/>
<dbReference type="InterPro" id="IPR053860">
    <property type="entry name" value="DUF6932"/>
</dbReference>
<reference evidence="2" key="1">
    <citation type="submission" date="2017-04" db="EMBL/GenBank/DDBJ databases">
        <authorList>
            <person name="Varghese N."/>
            <person name="Submissions S."/>
        </authorList>
    </citation>
    <scope>NUCLEOTIDE SEQUENCE [LARGE SCALE GENOMIC DNA]</scope>
    <source>
        <strain evidence="2">DSM 16537</strain>
    </source>
</reference>
<sequence>MLHFNSRGLLVPNQNIKSSKEEFYEQFVQMISSEMRNDLFIKFKQYSEDLAKQTKIMNPLQWIDGSFTTKELHPNDIDLVTFIPYDIVDKLGNNLNPYKYPESIENYGLDGYIVRVYPQGHDSYGLYAGDRSYWMDHFTKTKISRRGKKFPKGFLEIGTETYQTKNEQF</sequence>
<name>A0A1W2HB04_9BACT</name>